<protein>
    <submittedName>
        <fullName evidence="1">Uncharacterized protein</fullName>
    </submittedName>
</protein>
<reference evidence="1" key="1">
    <citation type="journal article" date="2023" name="G3 (Bethesda)">
        <title>A reference genome for the long-term kleptoplast-retaining sea slug Elysia crispata morphotype clarki.</title>
        <authorList>
            <person name="Eastman K.E."/>
            <person name="Pendleton A.L."/>
            <person name="Shaikh M.A."/>
            <person name="Suttiyut T."/>
            <person name="Ogas R."/>
            <person name="Tomko P."/>
            <person name="Gavelis G."/>
            <person name="Widhalm J.R."/>
            <person name="Wisecaver J.H."/>
        </authorList>
    </citation>
    <scope>NUCLEOTIDE SEQUENCE</scope>
    <source>
        <strain evidence="1">ECLA1</strain>
    </source>
</reference>
<sequence>MEKDGKKEPGALEVSPSPHTLNIFREAMYTSAAACKQLHVTQYNKFSLGLQCGKLYISNVSSGLWRSHPVLIP</sequence>
<dbReference type="EMBL" id="JAWDGP010000657">
    <property type="protein sequence ID" value="KAK3798602.1"/>
    <property type="molecule type" value="Genomic_DNA"/>
</dbReference>
<gene>
    <name evidence="1" type="ORF">RRG08_005013</name>
</gene>
<keyword evidence="2" id="KW-1185">Reference proteome</keyword>
<dbReference type="AlphaFoldDB" id="A0AAE1E974"/>
<organism evidence="1 2">
    <name type="scientific">Elysia crispata</name>
    <name type="common">lettuce slug</name>
    <dbReference type="NCBI Taxonomy" id="231223"/>
    <lineage>
        <taxon>Eukaryota</taxon>
        <taxon>Metazoa</taxon>
        <taxon>Spiralia</taxon>
        <taxon>Lophotrochozoa</taxon>
        <taxon>Mollusca</taxon>
        <taxon>Gastropoda</taxon>
        <taxon>Heterobranchia</taxon>
        <taxon>Euthyneura</taxon>
        <taxon>Panpulmonata</taxon>
        <taxon>Sacoglossa</taxon>
        <taxon>Placobranchoidea</taxon>
        <taxon>Plakobranchidae</taxon>
        <taxon>Elysia</taxon>
    </lineage>
</organism>
<evidence type="ECO:0000313" key="2">
    <source>
        <dbReference type="Proteomes" id="UP001283361"/>
    </source>
</evidence>
<proteinExistence type="predicted"/>
<evidence type="ECO:0000313" key="1">
    <source>
        <dbReference type="EMBL" id="KAK3798602.1"/>
    </source>
</evidence>
<comment type="caution">
    <text evidence="1">The sequence shown here is derived from an EMBL/GenBank/DDBJ whole genome shotgun (WGS) entry which is preliminary data.</text>
</comment>
<accession>A0AAE1E974</accession>
<name>A0AAE1E974_9GAST</name>
<dbReference type="Proteomes" id="UP001283361">
    <property type="component" value="Unassembled WGS sequence"/>
</dbReference>